<keyword evidence="1" id="KW-1133">Transmembrane helix</keyword>
<feature type="domain" description="PEGA" evidence="2">
    <location>
        <begin position="294"/>
        <end position="360"/>
    </location>
</feature>
<dbReference type="SUPFAM" id="SSF48452">
    <property type="entry name" value="TPR-like"/>
    <property type="match status" value="1"/>
</dbReference>
<dbReference type="STRING" id="1391654.AKJ09_03419"/>
<keyword evidence="3" id="KW-0675">Receptor</keyword>
<dbReference type="OrthoDB" id="5506532at2"/>
<dbReference type="Proteomes" id="UP000064967">
    <property type="component" value="Chromosome"/>
</dbReference>
<evidence type="ECO:0000313" key="4">
    <source>
        <dbReference type="Proteomes" id="UP000064967"/>
    </source>
</evidence>
<dbReference type="AlphaFoldDB" id="A0A0K1PT95"/>
<dbReference type="Pfam" id="PF08308">
    <property type="entry name" value="PEGA"/>
    <property type="match status" value="2"/>
</dbReference>
<evidence type="ECO:0000313" key="3">
    <source>
        <dbReference type="EMBL" id="AKU96755.1"/>
    </source>
</evidence>
<dbReference type="PANTHER" id="PTHR36194">
    <property type="entry name" value="S-LAYER-LIKE PROTEIN"/>
    <property type="match status" value="1"/>
</dbReference>
<keyword evidence="4" id="KW-1185">Reference proteome</keyword>
<evidence type="ECO:0000256" key="1">
    <source>
        <dbReference type="SAM" id="Phobius"/>
    </source>
</evidence>
<proteinExistence type="predicted"/>
<evidence type="ECO:0000259" key="2">
    <source>
        <dbReference type="Pfam" id="PF08308"/>
    </source>
</evidence>
<sequence length="412" mass="44296">MLDALTDNRRGGHARRGIALVLSLSLVAPTVMVVNPTVAHAQPKRPKSVGDLLTGEAKKQWDTAIALASRNQWDGARAAFLQAYELSKNPRVLFNVGVAEKNLGHYPQAIDYFKRELAEGKGQLAPDEEAEISTAIVGLEKYVMTIAIDVSEPGAKVYVDDIEVGSSPIKHPVTVAIGSHRIRASKAGSVDAQAYVDGKERNPAVSLKLESNVKTTRVNVNVIGPKSALIKIDGREVGTATSSQPYSGVTEVRPDPHEFSAEAPDYVTSRQVAIARDGEPINITLQLSQEQSKGKLLVTTQPAGATIEIDGKPMGASKWEGPVDAGTHQIVVKKSGYYQWSYDVEVPRGAERTVSASLNEDRNTSFVPWLIGTVLVVGASAAAIYFVTRPKDEEPVRGTLPPFTVGTPSVRF</sequence>
<feature type="transmembrane region" description="Helical" evidence="1">
    <location>
        <begin position="366"/>
        <end position="387"/>
    </location>
</feature>
<name>A0A0K1PT95_9BACT</name>
<dbReference type="Gene3D" id="1.25.40.10">
    <property type="entry name" value="Tetratricopeptide repeat domain"/>
    <property type="match status" value="1"/>
</dbReference>
<reference evidence="3 4" key="1">
    <citation type="submission" date="2015-08" db="EMBL/GenBank/DDBJ databases">
        <authorList>
            <person name="Babu N.S."/>
            <person name="Beckwith C.J."/>
            <person name="Beseler K.G."/>
            <person name="Brison A."/>
            <person name="Carone J.V."/>
            <person name="Caskin T.P."/>
            <person name="Diamond M."/>
            <person name="Durham M.E."/>
            <person name="Foxe J.M."/>
            <person name="Go M."/>
            <person name="Henderson B.A."/>
            <person name="Jones I.B."/>
            <person name="McGettigan J.A."/>
            <person name="Micheletti S.J."/>
            <person name="Nasrallah M.E."/>
            <person name="Ortiz D."/>
            <person name="Piller C.R."/>
            <person name="Privatt S.R."/>
            <person name="Schneider S.L."/>
            <person name="Sharp S."/>
            <person name="Smith T.C."/>
            <person name="Stanton J.D."/>
            <person name="Ullery H.E."/>
            <person name="Wilson R.J."/>
            <person name="Serrano M.G."/>
            <person name="Buck G."/>
            <person name="Lee V."/>
            <person name="Wang Y."/>
            <person name="Carvalho R."/>
            <person name="Voegtly L."/>
            <person name="Shi R."/>
            <person name="Duckworth R."/>
            <person name="Johnson A."/>
            <person name="Loviza R."/>
            <person name="Walstead R."/>
            <person name="Shah Z."/>
            <person name="Kiflezghi M."/>
            <person name="Wade K."/>
            <person name="Ball S.L."/>
            <person name="Bradley K.W."/>
            <person name="Asai D.J."/>
            <person name="Bowman C.A."/>
            <person name="Russell D.A."/>
            <person name="Pope W.H."/>
            <person name="Jacobs-Sera D."/>
            <person name="Hendrix R.W."/>
            <person name="Hatfull G.F."/>
        </authorList>
    </citation>
    <scope>NUCLEOTIDE SEQUENCE [LARGE SCALE GENOMIC DNA]</scope>
    <source>
        <strain evidence="3 4">DSM 27648</strain>
    </source>
</reference>
<dbReference type="EMBL" id="CP012333">
    <property type="protein sequence ID" value="AKU96755.1"/>
    <property type="molecule type" value="Genomic_DNA"/>
</dbReference>
<organism evidence="3 4">
    <name type="scientific">Labilithrix luteola</name>
    <dbReference type="NCBI Taxonomy" id="1391654"/>
    <lineage>
        <taxon>Bacteria</taxon>
        <taxon>Pseudomonadati</taxon>
        <taxon>Myxococcota</taxon>
        <taxon>Polyangia</taxon>
        <taxon>Polyangiales</taxon>
        <taxon>Labilitrichaceae</taxon>
        <taxon>Labilithrix</taxon>
    </lineage>
</organism>
<dbReference type="KEGG" id="llu:AKJ09_03419"/>
<dbReference type="InterPro" id="IPR013229">
    <property type="entry name" value="PEGA"/>
</dbReference>
<accession>A0A0K1PT95</accession>
<dbReference type="RefSeq" id="WP_146647996.1">
    <property type="nucleotide sequence ID" value="NZ_CP012333.1"/>
</dbReference>
<feature type="domain" description="PEGA" evidence="2">
    <location>
        <begin position="145"/>
        <end position="210"/>
    </location>
</feature>
<dbReference type="PANTHER" id="PTHR36194:SF1">
    <property type="entry name" value="S-LAYER-LIKE PROTEIN"/>
    <property type="match status" value="1"/>
</dbReference>
<keyword evidence="1" id="KW-0812">Transmembrane</keyword>
<gene>
    <name evidence="3" type="ORF">AKJ09_03419</name>
</gene>
<dbReference type="InterPro" id="IPR011990">
    <property type="entry name" value="TPR-like_helical_dom_sf"/>
</dbReference>
<protein>
    <submittedName>
        <fullName evidence="3">TonB-dependent receptor</fullName>
    </submittedName>
</protein>
<keyword evidence="1" id="KW-0472">Membrane</keyword>